<dbReference type="Proteomes" id="UP001420932">
    <property type="component" value="Unassembled WGS sequence"/>
</dbReference>
<gene>
    <name evidence="1" type="ORF">Syun_022474</name>
</gene>
<dbReference type="EMBL" id="JBBNAF010000010">
    <property type="protein sequence ID" value="KAK9106463.1"/>
    <property type="molecule type" value="Genomic_DNA"/>
</dbReference>
<accession>A0AAP0FIV1</accession>
<comment type="caution">
    <text evidence="1">The sequence shown here is derived from an EMBL/GenBank/DDBJ whole genome shotgun (WGS) entry which is preliminary data.</text>
</comment>
<protein>
    <submittedName>
        <fullName evidence="1">Uncharacterized protein</fullName>
    </submittedName>
</protein>
<sequence length="155" mass="17247">MQIPFHIQLFTLTSTTDSTSISHVGSKGGARFETIHSVRRIPTGIYASCLVEKEAEQNQVMVTLKPLNLHLLDQGPSSSSRPGNEKIDDILRMEWLREWRSLRANPNGISNGNACVRDSVRWKKSELGFVKCNVDVAVWEVEGLLGTGAVVRDDQ</sequence>
<keyword evidence="2" id="KW-1185">Reference proteome</keyword>
<evidence type="ECO:0000313" key="2">
    <source>
        <dbReference type="Proteomes" id="UP001420932"/>
    </source>
</evidence>
<organism evidence="1 2">
    <name type="scientific">Stephania yunnanensis</name>
    <dbReference type="NCBI Taxonomy" id="152371"/>
    <lineage>
        <taxon>Eukaryota</taxon>
        <taxon>Viridiplantae</taxon>
        <taxon>Streptophyta</taxon>
        <taxon>Embryophyta</taxon>
        <taxon>Tracheophyta</taxon>
        <taxon>Spermatophyta</taxon>
        <taxon>Magnoliopsida</taxon>
        <taxon>Ranunculales</taxon>
        <taxon>Menispermaceae</taxon>
        <taxon>Menispermoideae</taxon>
        <taxon>Cissampelideae</taxon>
        <taxon>Stephania</taxon>
    </lineage>
</organism>
<proteinExistence type="predicted"/>
<reference evidence="1 2" key="1">
    <citation type="submission" date="2024-01" db="EMBL/GenBank/DDBJ databases">
        <title>Genome assemblies of Stephania.</title>
        <authorList>
            <person name="Yang L."/>
        </authorList>
    </citation>
    <scope>NUCLEOTIDE SEQUENCE [LARGE SCALE GENOMIC DNA]</scope>
    <source>
        <strain evidence="1">YNDBR</strain>
        <tissue evidence="1">Leaf</tissue>
    </source>
</reference>
<evidence type="ECO:0000313" key="1">
    <source>
        <dbReference type="EMBL" id="KAK9106463.1"/>
    </source>
</evidence>
<name>A0AAP0FIV1_9MAGN</name>
<dbReference type="AlphaFoldDB" id="A0AAP0FIV1"/>